<dbReference type="Pfam" id="PF03734">
    <property type="entry name" value="YkuD"/>
    <property type="match status" value="1"/>
</dbReference>
<sequence length="541" mass="56848">MADEHLLDEFAEPNNDETVIIPPVAGGGAAAGYGAPAFAATADGAAAATGPSRPDARRRNPRLPLIAALIVVGVLLVAAVAGFFTARWYFGDKAAPGVSLGGVSVTGQTHDELVDTVDGVVADTVVTVRDDEGNEITATLEDLGVSVDVDATVDDLLNAKGADELLGLTRVNPFVSREVGLHAEFDDYTMETYLTDAFVSEDERAVASTIAYDPASQRYAVTEGRQGRSVTADEVASAVKHAIAHPGTPSTATIAYADVDMPIGVDAANQAAAFANQRLDNPIVITNGNASEFQLPADAIASWTVVTNDLENGTIDVSYNEQAVADYLATAMPERLNQEMVTQEDVVNSSGAVVLTKVRGVDGVTVTSTDDAATQVFQALQAGQPATVQATVEVVEHDTTQTVVTMRIVVDKSSQTATVYNNDAAVRTFNVCTGTPGSFGETDGGTFYIYLKYSVQDMTGKNEDGSTYLSKGVKWVSYFNGGEGFHTASWNNYGIAHGDPANYGSHGCVNMYEADAQWIYDNCPEGTIVQVVGTTPSGPVR</sequence>
<evidence type="ECO:0000313" key="4">
    <source>
        <dbReference type="EMBL" id="MBW3083260.1"/>
    </source>
</evidence>
<gene>
    <name evidence="4" type="ORF">KIH73_07765</name>
</gene>
<dbReference type="Proteomes" id="UP000812844">
    <property type="component" value="Unassembled WGS sequence"/>
</dbReference>
<feature type="active site" description="Proton donor/acceptor" evidence="1">
    <location>
        <position position="486"/>
    </location>
</feature>
<protein>
    <submittedName>
        <fullName evidence="4">L,D-transpeptidase</fullName>
    </submittedName>
</protein>
<dbReference type="PROSITE" id="PS52029">
    <property type="entry name" value="LD_TPASE"/>
    <property type="match status" value="1"/>
</dbReference>
<keyword evidence="1" id="KW-0961">Cell wall biogenesis/degradation</keyword>
<keyword evidence="1" id="KW-0133">Cell shape</keyword>
<keyword evidence="1" id="KW-0573">Peptidoglycan synthesis</keyword>
<feature type="transmembrane region" description="Helical" evidence="2">
    <location>
        <begin position="63"/>
        <end position="90"/>
    </location>
</feature>
<accession>A0ABS6W9R8</accession>
<proteinExistence type="predicted"/>
<keyword evidence="2" id="KW-0472">Membrane</keyword>
<keyword evidence="5" id="KW-1185">Reference proteome</keyword>
<evidence type="ECO:0000256" key="2">
    <source>
        <dbReference type="SAM" id="Phobius"/>
    </source>
</evidence>
<dbReference type="PANTHER" id="PTHR30582:SF2">
    <property type="entry name" value="L,D-TRANSPEPTIDASE YCIB-RELATED"/>
    <property type="match status" value="1"/>
</dbReference>
<comment type="pathway">
    <text evidence="1">Cell wall biogenesis; peptidoglycan biosynthesis.</text>
</comment>
<dbReference type="EMBL" id="JAHBBD010000017">
    <property type="protein sequence ID" value="MBW3083260.1"/>
    <property type="molecule type" value="Genomic_DNA"/>
</dbReference>
<name>A0ABS6W9R8_9BIFI</name>
<evidence type="ECO:0000313" key="5">
    <source>
        <dbReference type="Proteomes" id="UP000812844"/>
    </source>
</evidence>
<dbReference type="CDD" id="cd16913">
    <property type="entry name" value="YkuD_like"/>
    <property type="match status" value="1"/>
</dbReference>
<organism evidence="4 5">
    <name type="scientific">Bifidobacterium phasiani</name>
    <dbReference type="NCBI Taxonomy" id="2834431"/>
    <lineage>
        <taxon>Bacteria</taxon>
        <taxon>Bacillati</taxon>
        <taxon>Actinomycetota</taxon>
        <taxon>Actinomycetes</taxon>
        <taxon>Bifidobacteriales</taxon>
        <taxon>Bifidobacteriaceae</taxon>
        <taxon>Bifidobacterium</taxon>
    </lineage>
</organism>
<evidence type="ECO:0000259" key="3">
    <source>
        <dbReference type="PROSITE" id="PS52029"/>
    </source>
</evidence>
<dbReference type="PANTHER" id="PTHR30582">
    <property type="entry name" value="L,D-TRANSPEPTIDASE"/>
    <property type="match status" value="1"/>
</dbReference>
<comment type="caution">
    <text evidence="4">The sequence shown here is derived from an EMBL/GenBank/DDBJ whole genome shotgun (WGS) entry which is preliminary data.</text>
</comment>
<evidence type="ECO:0000256" key="1">
    <source>
        <dbReference type="PROSITE-ProRule" id="PRU01373"/>
    </source>
</evidence>
<dbReference type="InterPro" id="IPR005490">
    <property type="entry name" value="LD_TPept_cat_dom"/>
</dbReference>
<feature type="active site" description="Nucleophile" evidence="1">
    <location>
        <position position="508"/>
    </location>
</feature>
<reference evidence="4 5" key="1">
    <citation type="submission" date="2021-05" db="EMBL/GenBank/DDBJ databases">
        <title>Phylogenetic classification of ten novel species belonging to the genus Bifidobacterium comprising B. colchicus sp. nov., B. abeli sp. nov., B. bicoloris sp. nov., B. guerezis sp. nov., B. rosaliae sp. nov., B. santillanensis sp. nov., B. argentati sp. nov., B. amazzoni sp. nov., B. pluviali sp. nov., and B. pinnaculum sp. nov.</title>
        <authorList>
            <person name="Lugli G.A."/>
            <person name="Ruiz Garcia L."/>
            <person name="Margolles A."/>
            <person name="Ventura M."/>
        </authorList>
    </citation>
    <scope>NUCLEOTIDE SEQUENCE [LARGE SCALE GENOMIC DNA]</scope>
    <source>
        <strain evidence="4 5">6T3</strain>
    </source>
</reference>
<feature type="domain" description="L,D-TPase catalytic" evidence="3">
    <location>
        <begin position="406"/>
        <end position="532"/>
    </location>
</feature>
<dbReference type="InterPro" id="IPR050979">
    <property type="entry name" value="LD-transpeptidase"/>
</dbReference>
<keyword evidence="2" id="KW-0812">Transmembrane</keyword>
<keyword evidence="2" id="KW-1133">Transmembrane helix</keyword>
<dbReference type="RefSeq" id="WP_219082230.1">
    <property type="nucleotide sequence ID" value="NZ_JAHBBD010000017.1"/>
</dbReference>